<dbReference type="AlphaFoldDB" id="G3AMK7"/>
<dbReference type="PANTHER" id="PTHR22760:SF3">
    <property type="entry name" value="GPI MANNOSYLTRANSFERASE 4"/>
    <property type="match status" value="1"/>
</dbReference>
<dbReference type="KEGG" id="spaa:SPAPADRAFT_55329"/>
<feature type="transmembrane region" description="Helical" evidence="11">
    <location>
        <begin position="220"/>
        <end position="242"/>
    </location>
</feature>
<keyword evidence="6 11" id="KW-0812">Transmembrane</keyword>
<feature type="transmembrane region" description="Helical" evidence="11">
    <location>
        <begin position="64"/>
        <end position="82"/>
    </location>
</feature>
<evidence type="ECO:0000256" key="3">
    <source>
        <dbReference type="ARBA" id="ARBA00022502"/>
    </source>
</evidence>
<evidence type="ECO:0000256" key="2">
    <source>
        <dbReference type="ARBA" id="ARBA00004687"/>
    </source>
</evidence>
<dbReference type="PANTHER" id="PTHR22760">
    <property type="entry name" value="GLYCOSYLTRANSFERASE"/>
    <property type="match status" value="1"/>
</dbReference>
<comment type="similarity">
    <text evidence="10">Belongs to the glycosyltransferase 22 family. PIGZ subfamily.</text>
</comment>
<keyword evidence="7 11" id="KW-0256">Endoplasmic reticulum</keyword>
<dbReference type="GO" id="GO:0000026">
    <property type="term" value="F:alpha-1,2-mannosyltransferase activity"/>
    <property type="evidence" value="ECO:0007669"/>
    <property type="project" value="EnsemblFungi"/>
</dbReference>
<keyword evidence="9 11" id="KW-0472">Membrane</keyword>
<keyword evidence="4 11" id="KW-0328">Glycosyltransferase</keyword>
<dbReference type="GO" id="GO:0006506">
    <property type="term" value="P:GPI anchor biosynthetic process"/>
    <property type="evidence" value="ECO:0007669"/>
    <property type="project" value="UniProtKB-KW"/>
</dbReference>
<proteinExistence type="inferred from homology"/>
<keyword evidence="5 12" id="KW-0808">Transferase</keyword>
<dbReference type="STRING" id="619300.G3AMK7"/>
<keyword evidence="3" id="KW-0337">GPI-anchor biosynthesis</keyword>
<evidence type="ECO:0000256" key="11">
    <source>
        <dbReference type="RuleBase" id="RU363075"/>
    </source>
</evidence>
<keyword evidence="8 11" id="KW-1133">Transmembrane helix</keyword>
<evidence type="ECO:0000256" key="6">
    <source>
        <dbReference type="ARBA" id="ARBA00022692"/>
    </source>
</evidence>
<comment type="subcellular location">
    <subcellularLocation>
        <location evidence="1 11">Endoplasmic reticulum membrane</location>
        <topology evidence="1 11">Multi-pass membrane protein</topology>
    </subcellularLocation>
</comment>
<dbReference type="Pfam" id="PF03901">
    <property type="entry name" value="Glyco_transf_22"/>
    <property type="match status" value="1"/>
</dbReference>
<feature type="transmembrane region" description="Helical" evidence="11">
    <location>
        <begin position="12"/>
        <end position="29"/>
    </location>
</feature>
<gene>
    <name evidence="12" type="ORF">SPAPADRAFT_55329</name>
</gene>
<dbReference type="OMA" id="HGIHPRY"/>
<dbReference type="eggNOG" id="KOG4123">
    <property type="taxonomic scope" value="Eukaryota"/>
</dbReference>
<dbReference type="GO" id="GO:0006276">
    <property type="term" value="P:plasmid maintenance"/>
    <property type="evidence" value="ECO:0007669"/>
    <property type="project" value="EnsemblFungi"/>
</dbReference>
<evidence type="ECO:0000313" key="13">
    <source>
        <dbReference type="Proteomes" id="UP000000709"/>
    </source>
</evidence>
<dbReference type="Proteomes" id="UP000000709">
    <property type="component" value="Unassembled WGS sequence"/>
</dbReference>
<dbReference type="OrthoDB" id="10066429at2759"/>
<evidence type="ECO:0000256" key="8">
    <source>
        <dbReference type="ARBA" id="ARBA00022989"/>
    </source>
</evidence>
<evidence type="ECO:0000256" key="10">
    <source>
        <dbReference type="ARBA" id="ARBA00038466"/>
    </source>
</evidence>
<evidence type="ECO:0000313" key="12">
    <source>
        <dbReference type="EMBL" id="EGW33451.1"/>
    </source>
</evidence>
<dbReference type="GeneID" id="18871928"/>
<dbReference type="EC" id="2.4.1.-" evidence="11"/>
<dbReference type="HOGENOM" id="CLU_022957_2_0_1"/>
<reference evidence="12 13" key="1">
    <citation type="journal article" date="2011" name="Proc. Natl. Acad. Sci. U.S.A.">
        <title>Comparative genomics of xylose-fermenting fungi for enhanced biofuel production.</title>
        <authorList>
            <person name="Wohlbach D.J."/>
            <person name="Kuo A."/>
            <person name="Sato T.K."/>
            <person name="Potts K.M."/>
            <person name="Salamov A.A."/>
            <person name="LaButti K.M."/>
            <person name="Sun H."/>
            <person name="Clum A."/>
            <person name="Pangilinan J.L."/>
            <person name="Lindquist E.A."/>
            <person name="Lucas S."/>
            <person name="Lapidus A."/>
            <person name="Jin M."/>
            <person name="Gunawan C."/>
            <person name="Balan V."/>
            <person name="Dale B.E."/>
            <person name="Jeffries T.W."/>
            <person name="Zinkel R."/>
            <person name="Barry K.W."/>
            <person name="Grigoriev I.V."/>
            <person name="Gasch A.P."/>
        </authorList>
    </citation>
    <scope>NUCLEOTIDE SEQUENCE [LARGE SCALE GENOMIC DNA]</scope>
    <source>
        <strain evidence="13">NRRL Y-27907 / 11-Y1</strain>
    </source>
</reference>
<evidence type="ECO:0000256" key="1">
    <source>
        <dbReference type="ARBA" id="ARBA00004477"/>
    </source>
</evidence>
<accession>G3AMK7</accession>
<evidence type="ECO:0000256" key="9">
    <source>
        <dbReference type="ARBA" id="ARBA00023136"/>
    </source>
</evidence>
<feature type="transmembrane region" description="Helical" evidence="11">
    <location>
        <begin position="362"/>
        <end position="388"/>
    </location>
</feature>
<evidence type="ECO:0000256" key="4">
    <source>
        <dbReference type="ARBA" id="ARBA00022676"/>
    </source>
</evidence>
<dbReference type="InParanoid" id="G3AMK7"/>
<dbReference type="RefSeq" id="XP_007374966.1">
    <property type="nucleotide sequence ID" value="XM_007374904.1"/>
</dbReference>
<sequence length="506" mass="58530">MIKANINWRTFYLCTIIFRFVLALSDSYIHPDEHFQSFEVLTSRILGYATNIPWEFQSSSPARSFGPLYLIYGPLLYIIKLLNLQLTPIQIWYLARLQITVLSWVITDSCLYWMLPTKPERIKAIFFTSTSYITLVYQSHLFSNSIETVLVILAILIIDDLRYVHESKEREIQQLNKSSSLFWFGVIVSIGIFNRITFPAFLILPSWFLLNYLLAHPARMVFPVIGFAIPTILFIAIDSICFGKATVAQILDSPLEWSHYSITPLNNLLYNSKYENLVQHGIHPYYTHILVNLPQILGPGLIYLFSKTYIRTIPFLSLLSAVVFLSFVPHQELRFLVPMVPLACCCFDLTSKIVRPWMMKVWYLFNIAMAILMGVLHQGGVVPALTYFQQHQQSSVQIWWRTYSPPSWLLASNSTETISLTDQADFSKTINIIDAMGDDIEKVNDKFISLPRDKPIYLITPIASFRHFNSSQFQPIWNHTLHLDMDHLDFTNWESLQPGLGIYQLL</sequence>
<evidence type="ECO:0000256" key="5">
    <source>
        <dbReference type="ARBA" id="ARBA00022679"/>
    </source>
</evidence>
<protein>
    <recommendedName>
        <fullName evidence="11">Mannosyltransferase</fullName>
        <ecNumber evidence="11">2.4.1.-</ecNumber>
    </recommendedName>
</protein>
<comment type="pathway">
    <text evidence="2">Glycolipid biosynthesis; glycosylphosphatidylinositol-anchor biosynthesis.</text>
</comment>
<feature type="transmembrane region" description="Helical" evidence="11">
    <location>
        <begin position="94"/>
        <end position="115"/>
    </location>
</feature>
<feature type="transmembrane region" description="Helical" evidence="11">
    <location>
        <begin position="180"/>
        <end position="208"/>
    </location>
</feature>
<dbReference type="GO" id="GO:0005789">
    <property type="term" value="C:endoplasmic reticulum membrane"/>
    <property type="evidence" value="ECO:0007669"/>
    <property type="project" value="UniProtKB-SubCell"/>
</dbReference>
<keyword evidence="13" id="KW-1185">Reference proteome</keyword>
<feature type="transmembrane region" description="Helical" evidence="11">
    <location>
        <begin position="135"/>
        <end position="159"/>
    </location>
</feature>
<organism evidence="13">
    <name type="scientific">Spathaspora passalidarum (strain NRRL Y-27907 / 11-Y1)</name>
    <dbReference type="NCBI Taxonomy" id="619300"/>
    <lineage>
        <taxon>Eukaryota</taxon>
        <taxon>Fungi</taxon>
        <taxon>Dikarya</taxon>
        <taxon>Ascomycota</taxon>
        <taxon>Saccharomycotina</taxon>
        <taxon>Pichiomycetes</taxon>
        <taxon>Debaryomycetaceae</taxon>
        <taxon>Spathaspora</taxon>
    </lineage>
</organism>
<dbReference type="InterPro" id="IPR005599">
    <property type="entry name" value="GPI_mannosylTrfase"/>
</dbReference>
<name>G3AMK7_SPAPN</name>
<dbReference type="FunCoup" id="G3AMK7">
    <property type="interactions" value="53"/>
</dbReference>
<evidence type="ECO:0000256" key="7">
    <source>
        <dbReference type="ARBA" id="ARBA00022824"/>
    </source>
</evidence>
<dbReference type="EMBL" id="GL996501">
    <property type="protein sequence ID" value="EGW33451.1"/>
    <property type="molecule type" value="Genomic_DNA"/>
</dbReference>